<evidence type="ECO:0000313" key="1">
    <source>
        <dbReference type="EMBL" id="ODA36184.1"/>
    </source>
</evidence>
<sequence>MTHRIPTWTLVALGLALNILAALMTNFVIDDLGEKAADISEKQSDNGRLIALSWQQIDGLERRREAIITTLSIYDAKDQKLPVAVSDALLANLKGGDKVQLPDTLSFSSLEGVMAAINHEQAFLRDRINQLYATNLDEGDAQKSVSREINLYRNLALFIQILGLGLIMAKDLSRR</sequence>
<dbReference type="EMBL" id="LYBM01000001">
    <property type="protein sequence ID" value="ODA36184.1"/>
    <property type="molecule type" value="Genomic_DNA"/>
</dbReference>
<keyword evidence="2" id="KW-1185">Reference proteome</keyword>
<dbReference type="AlphaFoldDB" id="A0A1C3ESH9"/>
<dbReference type="STRING" id="1080227.A8L45_00850"/>
<dbReference type="RefSeq" id="WP_068898231.1">
    <property type="nucleotide sequence ID" value="NZ_JBHUIF010000002.1"/>
</dbReference>
<dbReference type="OrthoDB" id="6214359at2"/>
<organism evidence="1 2">
    <name type="scientific">Veronia pacifica</name>
    <dbReference type="NCBI Taxonomy" id="1080227"/>
    <lineage>
        <taxon>Bacteria</taxon>
        <taxon>Pseudomonadati</taxon>
        <taxon>Pseudomonadota</taxon>
        <taxon>Gammaproteobacteria</taxon>
        <taxon>Vibrionales</taxon>
        <taxon>Vibrionaceae</taxon>
        <taxon>Veronia</taxon>
    </lineage>
</organism>
<dbReference type="Proteomes" id="UP000094936">
    <property type="component" value="Unassembled WGS sequence"/>
</dbReference>
<accession>A0A1C3ESH9</accession>
<proteinExistence type="predicted"/>
<evidence type="ECO:0008006" key="3">
    <source>
        <dbReference type="Google" id="ProtNLM"/>
    </source>
</evidence>
<protein>
    <recommendedName>
        <fullName evidence="3">DNA mismatch repair protein</fullName>
    </recommendedName>
</protein>
<gene>
    <name evidence="1" type="ORF">A8L45_00850</name>
</gene>
<comment type="caution">
    <text evidence="1">The sequence shown here is derived from an EMBL/GenBank/DDBJ whole genome shotgun (WGS) entry which is preliminary data.</text>
</comment>
<name>A0A1C3ESH9_9GAMM</name>
<reference evidence="1 2" key="1">
    <citation type="submission" date="2016-05" db="EMBL/GenBank/DDBJ databases">
        <title>Genomic Taxonomy of the Vibrionaceae.</title>
        <authorList>
            <person name="Gomez-Gil B."/>
            <person name="Enciso-Ibarra J."/>
        </authorList>
    </citation>
    <scope>NUCLEOTIDE SEQUENCE [LARGE SCALE GENOMIC DNA]</scope>
    <source>
        <strain evidence="1 2">CAIM 1920</strain>
    </source>
</reference>
<evidence type="ECO:0000313" key="2">
    <source>
        <dbReference type="Proteomes" id="UP000094936"/>
    </source>
</evidence>